<keyword evidence="1" id="KW-0614">Plasmid</keyword>
<dbReference type="Proteomes" id="UP000008152">
    <property type="component" value="Plasmid pVIBHAR"/>
</dbReference>
<reference evidence="1 2" key="1">
    <citation type="submission" date="2007-08" db="EMBL/GenBank/DDBJ databases">
        <authorList>
            <consortium name="The Vibrio harveyi Genome Sequencing Project"/>
            <person name="Bassler B."/>
            <person name="Clifton S.W."/>
            <person name="Fulton L."/>
            <person name="Delehaunty K."/>
            <person name="Fronick C."/>
            <person name="Harrison M."/>
            <person name="Markivic C."/>
            <person name="Fulton R."/>
            <person name="Tin-Wollam A.-M."/>
            <person name="Shah N."/>
            <person name="Pepin K."/>
            <person name="Nash W."/>
            <person name="Thiruvilangam P."/>
            <person name="Bhonagiri V."/>
            <person name="Waters C."/>
            <person name="Tu K.C."/>
            <person name="Irgon J."/>
            <person name="Wilson R.K."/>
        </authorList>
    </citation>
    <scope>NUCLEOTIDE SEQUENCE [LARGE SCALE GENOMIC DNA]</scope>
    <source>
        <strain evidence="2">ATCC BAA-1116 / BB120</strain>
        <plasmid evidence="1 2">pVIBHAR</plasmid>
    </source>
</reference>
<proteinExistence type="predicted"/>
<accession>A7N900</accession>
<dbReference type="AlphaFoldDB" id="A7N900"/>
<dbReference type="EMBL" id="CP000791">
    <property type="protein sequence ID" value="ABU75044.1"/>
    <property type="molecule type" value="Genomic_DNA"/>
</dbReference>
<gene>
    <name evidence="1" type="ordered locus">VIBHAR_p08197</name>
</gene>
<evidence type="ECO:0000313" key="1">
    <source>
        <dbReference type="EMBL" id="ABU75044.1"/>
    </source>
</evidence>
<organism evidence="1 2">
    <name type="scientific">Vibrio campbellii (strain ATCC BAA-1116)</name>
    <dbReference type="NCBI Taxonomy" id="2902295"/>
    <lineage>
        <taxon>Bacteria</taxon>
        <taxon>Pseudomonadati</taxon>
        <taxon>Pseudomonadota</taxon>
        <taxon>Gammaproteobacteria</taxon>
        <taxon>Vibrionales</taxon>
        <taxon>Vibrionaceae</taxon>
        <taxon>Vibrio</taxon>
    </lineage>
</organism>
<dbReference type="PATRIC" id="fig|338187.36.peg.5998"/>
<sequence>MLNPPQLSEQPESFEYNNVRLPAIHKDSFKIMQRRFLLKDASPSYRMEQQHHFRVIKSADYEEQLAQMDLAI</sequence>
<evidence type="ECO:0000313" key="2">
    <source>
        <dbReference type="Proteomes" id="UP000008152"/>
    </source>
</evidence>
<protein>
    <submittedName>
        <fullName evidence="1">Uncharacterized protein</fullName>
    </submittedName>
</protein>
<geneLocation type="plasmid" evidence="1 2">
    <name>pVIBHAR</name>
</geneLocation>
<dbReference type="KEGG" id="vha:VIBHAR_p08197"/>
<name>A7N900_VIBC1</name>